<dbReference type="PIRSF" id="PIRSF017023">
    <property type="entry name" value="KNR4"/>
    <property type="match status" value="1"/>
</dbReference>
<dbReference type="Proteomes" id="UP000006790">
    <property type="component" value="Chromosome 2"/>
</dbReference>
<dbReference type="GO" id="GO:0043332">
    <property type="term" value="C:mating projection tip"/>
    <property type="evidence" value="ECO:0007669"/>
    <property type="project" value="TreeGrafter"/>
</dbReference>
<dbReference type="OrthoDB" id="2305498at2759"/>
<dbReference type="RefSeq" id="XP_003644652.1">
    <property type="nucleotide sequence ID" value="XM_003644604.1"/>
</dbReference>
<dbReference type="GO" id="GO:0005935">
    <property type="term" value="C:cellular bud neck"/>
    <property type="evidence" value="ECO:0007669"/>
    <property type="project" value="EnsemblFungi"/>
</dbReference>
<dbReference type="GO" id="GO:0032995">
    <property type="term" value="P:regulation of fungal-type cell wall biogenesis"/>
    <property type="evidence" value="ECO:0007669"/>
    <property type="project" value="EnsemblFungi"/>
</dbReference>
<dbReference type="eggNOG" id="ENOG502QTAZ">
    <property type="taxonomic scope" value="Eukaryota"/>
</dbReference>
<protein>
    <recommendedName>
        <fullName evidence="3">Knr4/Smi1-like domain-containing protein</fullName>
    </recommendedName>
</protein>
<dbReference type="Pfam" id="PF09346">
    <property type="entry name" value="SMI1_KNR4"/>
    <property type="match status" value="1"/>
</dbReference>
<dbReference type="OMA" id="HEQNEST"/>
<comment type="similarity">
    <text evidence="1">Belongs to the KNR4/SMI1 family.</text>
</comment>
<dbReference type="HOGENOM" id="CLU_027501_1_0_1"/>
<accession>G8JPI6</accession>
<evidence type="ECO:0000256" key="2">
    <source>
        <dbReference type="SAM" id="MobiDB-lite"/>
    </source>
</evidence>
<dbReference type="GeneID" id="11472995"/>
<evidence type="ECO:0000259" key="3">
    <source>
        <dbReference type="SMART" id="SM00860"/>
    </source>
</evidence>
<gene>
    <name evidence="4" type="ordered locus">Ecym_2079</name>
</gene>
<reference evidence="5" key="1">
    <citation type="journal article" date="2012" name="G3 (Bethesda)">
        <title>Pichia sorbitophila, an interspecies yeast hybrid reveals early steps of genome resolution following polyploidization.</title>
        <authorList>
            <person name="Leh Louis V."/>
            <person name="Despons L."/>
            <person name="Friedrich A."/>
            <person name="Martin T."/>
            <person name="Durrens P."/>
            <person name="Casaregola S."/>
            <person name="Neuveglise C."/>
            <person name="Fairhead C."/>
            <person name="Marck C."/>
            <person name="Cruz J.A."/>
            <person name="Straub M.L."/>
            <person name="Kugler V."/>
            <person name="Sacerdot C."/>
            <person name="Uzunov Z."/>
            <person name="Thierry A."/>
            <person name="Weiss S."/>
            <person name="Bleykasten C."/>
            <person name="De Montigny J."/>
            <person name="Jacques N."/>
            <person name="Jung P."/>
            <person name="Lemaire M."/>
            <person name="Mallet S."/>
            <person name="Morel G."/>
            <person name="Richard G.F."/>
            <person name="Sarkar A."/>
            <person name="Savel G."/>
            <person name="Schacherer J."/>
            <person name="Seret M.L."/>
            <person name="Talla E."/>
            <person name="Samson G."/>
            <person name="Jubin C."/>
            <person name="Poulain J."/>
            <person name="Vacherie B."/>
            <person name="Barbe V."/>
            <person name="Pelletier E."/>
            <person name="Sherman D.J."/>
            <person name="Westhof E."/>
            <person name="Weissenbach J."/>
            <person name="Baret P.V."/>
            <person name="Wincker P."/>
            <person name="Gaillardin C."/>
            <person name="Dujon B."/>
            <person name="Souciet J.L."/>
        </authorList>
    </citation>
    <scope>NUCLEOTIDE SEQUENCE [LARGE SCALE GENOMIC DNA]</scope>
    <source>
        <strain evidence="5">CBS 270.75 / DBVPG 7215 / KCTC 17166 / NRRL Y-17582</strain>
    </source>
</reference>
<feature type="domain" description="Knr4/Smi1-like" evidence="3">
    <location>
        <begin position="95"/>
        <end position="299"/>
    </location>
</feature>
<name>G8JPI6_ERECY</name>
<dbReference type="AlphaFoldDB" id="G8JPI6"/>
<dbReference type="STRING" id="931890.G8JPI6"/>
<evidence type="ECO:0000313" key="4">
    <source>
        <dbReference type="EMBL" id="AET37835.1"/>
    </source>
</evidence>
<dbReference type="InParanoid" id="G8JPI6"/>
<dbReference type="InterPro" id="IPR018958">
    <property type="entry name" value="Knr4/Smi1-like_dom"/>
</dbReference>
<dbReference type="SMART" id="SM00860">
    <property type="entry name" value="SMI1_KNR4"/>
    <property type="match status" value="1"/>
</dbReference>
<feature type="region of interest" description="Disordered" evidence="2">
    <location>
        <begin position="434"/>
        <end position="493"/>
    </location>
</feature>
<dbReference type="GO" id="GO:0070880">
    <property type="term" value="P:fungal-type cell wall beta-glucan biosynthetic process"/>
    <property type="evidence" value="ECO:0007669"/>
    <property type="project" value="TreeGrafter"/>
</dbReference>
<dbReference type="Gene3D" id="3.40.1580.10">
    <property type="entry name" value="SMI1/KNR4-like"/>
    <property type="match status" value="1"/>
</dbReference>
<proteinExistence type="inferred from homology"/>
<dbReference type="PANTHER" id="PTHR47432:SF1">
    <property type="entry name" value="CELL WALL ASSEMBLY REGULATOR SMI1"/>
    <property type="match status" value="1"/>
</dbReference>
<dbReference type="SUPFAM" id="SSF160631">
    <property type="entry name" value="SMI1/KNR4-like"/>
    <property type="match status" value="1"/>
</dbReference>
<dbReference type="InterPro" id="IPR051873">
    <property type="entry name" value="KNR4/SMI1_regulator"/>
</dbReference>
<dbReference type="GO" id="GO:0000131">
    <property type="term" value="C:incipient cellular bud site"/>
    <property type="evidence" value="ECO:0007669"/>
    <property type="project" value="EnsemblFungi"/>
</dbReference>
<evidence type="ECO:0000256" key="1">
    <source>
        <dbReference type="ARBA" id="ARBA00005303"/>
    </source>
</evidence>
<keyword evidence="5" id="KW-1185">Reference proteome</keyword>
<dbReference type="KEGG" id="erc:Ecym_2079"/>
<feature type="compositionally biased region" description="Basic and acidic residues" evidence="2">
    <location>
        <begin position="471"/>
        <end position="493"/>
    </location>
</feature>
<dbReference type="FunCoup" id="G8JPI6">
    <property type="interactions" value="76"/>
</dbReference>
<dbReference type="InterPro" id="IPR009203">
    <property type="entry name" value="Knr4/Smi1"/>
</dbReference>
<dbReference type="InterPro" id="IPR037883">
    <property type="entry name" value="Knr4/Smi1-like_sf"/>
</dbReference>
<dbReference type="PANTHER" id="PTHR47432">
    <property type="entry name" value="CELL WALL ASSEMBLY REGULATOR SMI1"/>
    <property type="match status" value="1"/>
</dbReference>
<evidence type="ECO:0000313" key="5">
    <source>
        <dbReference type="Proteomes" id="UP000006790"/>
    </source>
</evidence>
<dbReference type="EMBL" id="CP002498">
    <property type="protein sequence ID" value="AET37835.1"/>
    <property type="molecule type" value="Genomic_DNA"/>
</dbReference>
<dbReference type="GO" id="GO:0007346">
    <property type="term" value="P:regulation of mitotic cell cycle"/>
    <property type="evidence" value="ECO:0007669"/>
    <property type="project" value="EnsemblFungi"/>
</dbReference>
<organism evidence="4 5">
    <name type="scientific">Eremothecium cymbalariae (strain CBS 270.75 / DBVPG 7215 / KCTC 17166 / NRRL Y-17582)</name>
    <name type="common">Yeast</name>
    <dbReference type="NCBI Taxonomy" id="931890"/>
    <lineage>
        <taxon>Eukaryota</taxon>
        <taxon>Fungi</taxon>
        <taxon>Dikarya</taxon>
        <taxon>Ascomycota</taxon>
        <taxon>Saccharomycotina</taxon>
        <taxon>Saccharomycetes</taxon>
        <taxon>Saccharomycetales</taxon>
        <taxon>Saccharomycetaceae</taxon>
        <taxon>Eremothecium</taxon>
    </lineage>
</organism>
<sequence>MEGLKRTWRQIVYTFSTEDRYAGFNPNEGTQGGGLSAGTDGFDSVNGSQIQLNELVDGGEVGGNDGVSESLLAWRHIDSWCSEHNPDLYATLSSPCTKNDISRAERDLAITFPAAVRASLRIHDGQEDIESMQGASGLIYGLKLMSLDEIAHMTQTWRNVAAKLQREAVKMEQRRMEESSTNLLKPGLTPQAVKQKGYGKVENQDYNNNPHLHKDISQNYNKQFKMDKIPKQGSIPPLAVQPVYAHPGWIPMVTDQAGNHIGVDLAPGPKGKYAQVILFGRDFDTKFVVADNWGDFLLNFVNDLEKGNWVFVDNTDDYLNGEGDLMFIDKSTRGPILEYMGVLKKRVWDNWQKTKPMVSAPGSASNASNPALTASVVSTTDLASRSDTNGGIFASNPSVDASMSPESVSYNQVPEVIVEESNLRINGSSDILKDMKDERKSPTATEESVVDTKSAEKNEAKSSTNTVEEGENQKDSLIEINHKEAKDAEQDLKPAEDFAVEKLQDEFENVAL</sequence>